<evidence type="ECO:0000313" key="2">
    <source>
        <dbReference type="EMBL" id="WUR04058.1"/>
    </source>
</evidence>
<evidence type="ECO:0000256" key="1">
    <source>
        <dbReference type="SAM" id="Phobius"/>
    </source>
</evidence>
<feature type="transmembrane region" description="Helical" evidence="1">
    <location>
        <begin position="138"/>
        <end position="159"/>
    </location>
</feature>
<keyword evidence="3" id="KW-1185">Reference proteome</keyword>
<dbReference type="Proteomes" id="UP001334084">
    <property type="component" value="Chromosome 7"/>
</dbReference>
<keyword evidence="1" id="KW-0812">Transmembrane</keyword>
<dbReference type="KEGG" id="vnx:VNE69_07126"/>
<keyword evidence="1" id="KW-0472">Membrane</keyword>
<dbReference type="EMBL" id="CP142732">
    <property type="protein sequence ID" value="WUR04058.1"/>
    <property type="molecule type" value="Genomic_DNA"/>
</dbReference>
<sequence length="167" mass="19046">MNFIYLLLQNISTTKNGENKNGINKLFLNGTLDLVTSENSEKHFNEFCRGKNLKNGWLLNEFDYSEKTKISLQKKKKYATNTTAKNSQDVTINVPCTNENNTDEDTFLETVSNSTKISTNKEHNKCICLVGFCLENSLLGTFLGIIIVFLILVLLIYNFPQLFTKEK</sequence>
<gene>
    <name evidence="2" type="ORF">VNE69_07126</name>
</gene>
<proteinExistence type="predicted"/>
<dbReference type="AlphaFoldDB" id="A0AAX4JDW3"/>
<protein>
    <submittedName>
        <fullName evidence="2">SP-containing membrane protein</fullName>
    </submittedName>
</protein>
<organism evidence="2 3">
    <name type="scientific">Vairimorpha necatrix</name>
    <dbReference type="NCBI Taxonomy" id="6039"/>
    <lineage>
        <taxon>Eukaryota</taxon>
        <taxon>Fungi</taxon>
        <taxon>Fungi incertae sedis</taxon>
        <taxon>Microsporidia</taxon>
        <taxon>Nosematidae</taxon>
        <taxon>Vairimorpha</taxon>
    </lineage>
</organism>
<dbReference type="GeneID" id="90541882"/>
<dbReference type="RefSeq" id="XP_065330203.1">
    <property type="nucleotide sequence ID" value="XM_065474131.1"/>
</dbReference>
<name>A0AAX4JDW3_9MICR</name>
<keyword evidence="1" id="KW-1133">Transmembrane helix</keyword>
<reference evidence="2" key="1">
    <citation type="journal article" date="2024" name="BMC Genomics">
        <title>Functional annotation of a divergent genome using sequence and structure-based similarity.</title>
        <authorList>
            <person name="Svedberg D."/>
            <person name="Winiger R.R."/>
            <person name="Berg A."/>
            <person name="Sharma H."/>
            <person name="Tellgren-Roth C."/>
            <person name="Debrunner-Vossbrinck B.A."/>
            <person name="Vossbrinck C.R."/>
            <person name="Barandun J."/>
        </authorList>
    </citation>
    <scope>NUCLEOTIDE SEQUENCE</scope>
    <source>
        <strain evidence="2">Illinois isolate</strain>
    </source>
</reference>
<evidence type="ECO:0000313" key="3">
    <source>
        <dbReference type="Proteomes" id="UP001334084"/>
    </source>
</evidence>
<accession>A0AAX4JDW3</accession>